<keyword evidence="3" id="KW-1185">Reference proteome</keyword>
<proteinExistence type="predicted"/>
<evidence type="ECO:0000313" key="2">
    <source>
        <dbReference type="EMBL" id="EFW15775.1"/>
    </source>
</evidence>
<evidence type="ECO:0000313" key="3">
    <source>
        <dbReference type="Proteomes" id="UP000002497"/>
    </source>
</evidence>
<dbReference type="Proteomes" id="UP000002497">
    <property type="component" value="Unassembled WGS sequence"/>
</dbReference>
<feature type="region of interest" description="Disordered" evidence="1">
    <location>
        <begin position="121"/>
        <end position="149"/>
    </location>
</feature>
<reference evidence="3" key="2">
    <citation type="submission" date="2010-03" db="EMBL/GenBank/DDBJ databases">
        <title>The genome sequence of Coccidioides posadasii strain Silveira.</title>
        <authorList>
            <consortium name="The Broad Institute Genome Sequencing Center for Infectious Disease"/>
            <person name="Neafsey D."/>
            <person name="Orbach M."/>
            <person name="Henn M.R."/>
            <person name="Cole G.T."/>
            <person name="Galgiani J."/>
            <person name="Gardner M.J."/>
            <person name="Kirkland T.N."/>
            <person name="Taylor J.W."/>
            <person name="Young S.K."/>
            <person name="Zeng Q."/>
            <person name="Koehrsen M."/>
            <person name="Alvarado L."/>
            <person name="Berlin A."/>
            <person name="Borenstein D."/>
            <person name="Chapman S.B."/>
            <person name="Chen Z."/>
            <person name="Engels R."/>
            <person name="Freedman E."/>
            <person name="Gellesch M."/>
            <person name="Goldberg J."/>
            <person name="Griggs A."/>
            <person name="Gujja S."/>
            <person name="Heilman E."/>
            <person name="Heiman D."/>
            <person name="Howarth C."/>
            <person name="Jen D."/>
            <person name="Larson L."/>
            <person name="Mehta T."/>
            <person name="Neiman D."/>
            <person name="Park D."/>
            <person name="Pearson M."/>
            <person name="Richards J."/>
            <person name="Roberts A."/>
            <person name="Saif S."/>
            <person name="Shea T."/>
            <person name="Shenoy N."/>
            <person name="Sisk P."/>
            <person name="Stolte C."/>
            <person name="Sykes S."/>
            <person name="Walk T."/>
            <person name="White J."/>
            <person name="Yandava C."/>
            <person name="Haas B."/>
            <person name="Nusbaum C."/>
            <person name="Birren B."/>
        </authorList>
    </citation>
    <scope>NUCLEOTIDE SEQUENCE [LARGE SCALE GENOMIC DNA]</scope>
    <source>
        <strain evidence="3">RMSCC 757 / Silveira</strain>
    </source>
</reference>
<reference evidence="3" key="1">
    <citation type="journal article" date="2010" name="Genome Res.">
        <title>Population genomic sequencing of Coccidioides fungi reveals recent hybridization and transposon control.</title>
        <authorList>
            <person name="Neafsey D.E."/>
            <person name="Barker B.M."/>
            <person name="Sharpton T.J."/>
            <person name="Stajich J.E."/>
            <person name="Park D.J."/>
            <person name="Whiston E."/>
            <person name="Hung C.-Y."/>
            <person name="McMahan C."/>
            <person name="White J."/>
            <person name="Sykes S."/>
            <person name="Heiman D."/>
            <person name="Young S."/>
            <person name="Zeng Q."/>
            <person name="Abouelleil A."/>
            <person name="Aftuck L."/>
            <person name="Bessette D."/>
            <person name="Brown A."/>
            <person name="FitzGerald M."/>
            <person name="Lui A."/>
            <person name="Macdonald J.P."/>
            <person name="Priest M."/>
            <person name="Orbach M.J."/>
            <person name="Galgiani J.N."/>
            <person name="Kirkland T.N."/>
            <person name="Cole G.T."/>
            <person name="Birren B.W."/>
            <person name="Henn M.R."/>
            <person name="Taylor J.W."/>
            <person name="Rounsley S.D."/>
        </authorList>
    </citation>
    <scope>NUCLEOTIDE SEQUENCE [LARGE SCALE GENOMIC DNA]</scope>
    <source>
        <strain evidence="3">RMSCC 757 / Silveira</strain>
    </source>
</reference>
<accession>E9DC50</accession>
<protein>
    <submittedName>
        <fullName evidence="2">Uncharacterized protein</fullName>
    </submittedName>
</protein>
<dbReference type="VEuPathDB" id="FungiDB:CPSG_07402"/>
<organism evidence="3">
    <name type="scientific">Coccidioides posadasii (strain RMSCC 757 / Silveira)</name>
    <name type="common">Valley fever fungus</name>
    <dbReference type="NCBI Taxonomy" id="443226"/>
    <lineage>
        <taxon>Eukaryota</taxon>
        <taxon>Fungi</taxon>
        <taxon>Dikarya</taxon>
        <taxon>Ascomycota</taxon>
        <taxon>Pezizomycotina</taxon>
        <taxon>Eurotiomycetes</taxon>
        <taxon>Eurotiomycetidae</taxon>
        <taxon>Onygenales</taxon>
        <taxon>Onygenaceae</taxon>
        <taxon>Coccidioides</taxon>
    </lineage>
</organism>
<name>E9DC50_COCPS</name>
<evidence type="ECO:0000256" key="1">
    <source>
        <dbReference type="SAM" id="MobiDB-lite"/>
    </source>
</evidence>
<dbReference type="HOGENOM" id="CLU_1749469_0_0_1"/>
<dbReference type="VEuPathDB" id="FungiDB:D8B26_004402"/>
<dbReference type="AlphaFoldDB" id="E9DC50"/>
<feature type="compositionally biased region" description="Basic and acidic residues" evidence="1">
    <location>
        <begin position="139"/>
        <end position="149"/>
    </location>
</feature>
<gene>
    <name evidence="2" type="ORF">CPSG_07402</name>
</gene>
<sequence length="149" mass="16636">MEHGCDQDSTALGGVINRDEDGQGAGVKGVVSIDFKVLERITQSTRSWDFAWVRSMGADNMLLDYDDELDSLLALSYRLFFSASTPLNSPEDDSALLVVGYAEVLIQSAIHDASRNFLSPAPGKSRDFRINRSRRRTAHQPERKDQWTS</sequence>
<dbReference type="EMBL" id="GL636499">
    <property type="protein sequence ID" value="EFW15775.1"/>
    <property type="molecule type" value="Genomic_DNA"/>
</dbReference>